<organism evidence="1 2">
    <name type="scientific">Cognatilysobacter bugurensis</name>
    <dbReference type="NCBI Taxonomy" id="543356"/>
    <lineage>
        <taxon>Bacteria</taxon>
        <taxon>Pseudomonadati</taxon>
        <taxon>Pseudomonadota</taxon>
        <taxon>Gammaproteobacteria</taxon>
        <taxon>Lysobacterales</taxon>
        <taxon>Lysobacteraceae</taxon>
        <taxon>Cognatilysobacter</taxon>
    </lineage>
</organism>
<dbReference type="Proteomes" id="UP000646426">
    <property type="component" value="Unassembled WGS sequence"/>
</dbReference>
<protein>
    <submittedName>
        <fullName evidence="1">Uncharacterized protein</fullName>
    </submittedName>
</protein>
<dbReference type="EMBL" id="BMYD01000001">
    <property type="protein sequence ID" value="GHA75016.1"/>
    <property type="molecule type" value="Genomic_DNA"/>
</dbReference>
<evidence type="ECO:0000313" key="1">
    <source>
        <dbReference type="EMBL" id="GHA75016.1"/>
    </source>
</evidence>
<accession>A0A918SWE2</accession>
<dbReference type="AlphaFoldDB" id="A0A918SWE2"/>
<name>A0A918SWE2_9GAMM</name>
<evidence type="ECO:0000313" key="2">
    <source>
        <dbReference type="Proteomes" id="UP000646426"/>
    </source>
</evidence>
<dbReference type="RefSeq" id="WP_189453921.1">
    <property type="nucleotide sequence ID" value="NZ_BMYD01000001.1"/>
</dbReference>
<keyword evidence="2" id="KW-1185">Reference proteome</keyword>
<proteinExistence type="predicted"/>
<sequence length="68" mass="7659">MKQVSAKATMRRDVVERVFGSADSGRDNLRQFLMARERGQEVVKVGDVTFFSKKQGRAPQDTEKKKAG</sequence>
<reference evidence="1" key="1">
    <citation type="journal article" date="2014" name="Int. J. Syst. Evol. Microbiol.">
        <title>Complete genome sequence of Corynebacterium casei LMG S-19264T (=DSM 44701T), isolated from a smear-ripened cheese.</title>
        <authorList>
            <consortium name="US DOE Joint Genome Institute (JGI-PGF)"/>
            <person name="Walter F."/>
            <person name="Albersmeier A."/>
            <person name="Kalinowski J."/>
            <person name="Ruckert C."/>
        </authorList>
    </citation>
    <scope>NUCLEOTIDE SEQUENCE</scope>
    <source>
        <strain evidence="1">KCTC 23077</strain>
    </source>
</reference>
<gene>
    <name evidence="1" type="ORF">GCM10007067_10130</name>
</gene>
<reference evidence="1" key="2">
    <citation type="submission" date="2020-09" db="EMBL/GenBank/DDBJ databases">
        <authorList>
            <person name="Sun Q."/>
            <person name="Kim S."/>
        </authorList>
    </citation>
    <scope>NUCLEOTIDE SEQUENCE</scope>
    <source>
        <strain evidence="1">KCTC 23077</strain>
    </source>
</reference>
<comment type="caution">
    <text evidence="1">The sequence shown here is derived from an EMBL/GenBank/DDBJ whole genome shotgun (WGS) entry which is preliminary data.</text>
</comment>